<comment type="caution">
    <text evidence="4">The sequence shown here is derived from an EMBL/GenBank/DDBJ whole genome shotgun (WGS) entry which is preliminary data.</text>
</comment>
<dbReference type="InterPro" id="IPR036378">
    <property type="entry name" value="FAS1_dom_sf"/>
</dbReference>
<evidence type="ECO:0000256" key="1">
    <source>
        <dbReference type="SAM" id="MobiDB-lite"/>
    </source>
</evidence>
<feature type="chain" id="PRO_5046189402" evidence="2">
    <location>
        <begin position="22"/>
        <end position="203"/>
    </location>
</feature>
<gene>
    <name evidence="4" type="ORF">KIV10_12935</name>
</gene>
<dbReference type="RefSeq" id="WP_214114428.1">
    <property type="nucleotide sequence ID" value="NZ_JAHCTB010000006.1"/>
</dbReference>
<dbReference type="PANTHER" id="PTHR10900:SF77">
    <property type="entry name" value="FI19380P1"/>
    <property type="match status" value="1"/>
</dbReference>
<dbReference type="EMBL" id="JAHCTB010000006">
    <property type="protein sequence ID" value="MBT0609086.1"/>
    <property type="molecule type" value="Genomic_DNA"/>
</dbReference>
<proteinExistence type="predicted"/>
<feature type="compositionally biased region" description="Polar residues" evidence="1">
    <location>
        <begin position="29"/>
        <end position="38"/>
    </location>
</feature>
<feature type="domain" description="FAS1" evidence="3">
    <location>
        <begin position="55"/>
        <end position="200"/>
    </location>
</feature>
<evidence type="ECO:0000256" key="2">
    <source>
        <dbReference type="SAM" id="SignalP"/>
    </source>
</evidence>
<dbReference type="PROSITE" id="PS51257">
    <property type="entry name" value="PROKAR_LIPOPROTEIN"/>
    <property type="match status" value="1"/>
</dbReference>
<reference evidence="4 5" key="1">
    <citation type="submission" date="2021-05" db="EMBL/GenBank/DDBJ databases">
        <title>Aequorivita echinoideorum JCM 30378 genome.</title>
        <authorList>
            <person name="Zhang H."/>
            <person name="Li C."/>
        </authorList>
    </citation>
    <scope>NUCLEOTIDE SEQUENCE [LARGE SCALE GENOMIC DNA]</scope>
    <source>
        <strain evidence="4 5">JCM30378</strain>
    </source>
</reference>
<keyword evidence="5" id="KW-1185">Reference proteome</keyword>
<dbReference type="InterPro" id="IPR000782">
    <property type="entry name" value="FAS1_domain"/>
</dbReference>
<accession>A0ABS5S783</accession>
<dbReference type="PROSITE" id="PS50213">
    <property type="entry name" value="FAS1"/>
    <property type="match status" value="1"/>
</dbReference>
<dbReference type="PANTHER" id="PTHR10900">
    <property type="entry name" value="PERIOSTIN-RELATED"/>
    <property type="match status" value="1"/>
</dbReference>
<dbReference type="Pfam" id="PF02469">
    <property type="entry name" value="Fasciclin"/>
    <property type="match status" value="1"/>
</dbReference>
<sequence length="203" mass="22132">MHTLRPLLLVFILVTSAFSCKNDVKDETPTSQEDTTQVPPKAEKKELTEKDVSQINSVMSRLMSAEESKKYTSFLVSAGLTEVLSNEAGPFTILAPANEAFDSLAPEKMQFLLNPANKENLSKLLKSHIVEGKYDSATMVQSIKKNSGKLMLKTLDGSSLTASTRDMDIIITDQKGTKAVMIKSDINGSNGVVHVISKVLNVN</sequence>
<dbReference type="Proteomes" id="UP001297092">
    <property type="component" value="Unassembled WGS sequence"/>
</dbReference>
<evidence type="ECO:0000259" key="3">
    <source>
        <dbReference type="PROSITE" id="PS50213"/>
    </source>
</evidence>
<keyword evidence="2" id="KW-0732">Signal</keyword>
<organism evidence="4 5">
    <name type="scientific">Aequorivita echinoideorum</name>
    <dbReference type="NCBI Taxonomy" id="1549647"/>
    <lineage>
        <taxon>Bacteria</taxon>
        <taxon>Pseudomonadati</taxon>
        <taxon>Bacteroidota</taxon>
        <taxon>Flavobacteriia</taxon>
        <taxon>Flavobacteriales</taxon>
        <taxon>Flavobacteriaceae</taxon>
        <taxon>Aequorivita</taxon>
    </lineage>
</organism>
<evidence type="ECO:0000313" key="5">
    <source>
        <dbReference type="Proteomes" id="UP001297092"/>
    </source>
</evidence>
<protein>
    <submittedName>
        <fullName evidence="4">Fasciclin domain-containing protein</fullName>
    </submittedName>
</protein>
<feature type="signal peptide" evidence="2">
    <location>
        <begin position="1"/>
        <end position="21"/>
    </location>
</feature>
<dbReference type="SMART" id="SM00554">
    <property type="entry name" value="FAS1"/>
    <property type="match status" value="1"/>
</dbReference>
<dbReference type="InterPro" id="IPR050904">
    <property type="entry name" value="Adhesion/Biosynth-related"/>
</dbReference>
<dbReference type="SUPFAM" id="SSF82153">
    <property type="entry name" value="FAS1 domain"/>
    <property type="match status" value="1"/>
</dbReference>
<evidence type="ECO:0000313" key="4">
    <source>
        <dbReference type="EMBL" id="MBT0609086.1"/>
    </source>
</evidence>
<feature type="region of interest" description="Disordered" evidence="1">
    <location>
        <begin position="23"/>
        <end position="48"/>
    </location>
</feature>
<name>A0ABS5S783_9FLAO</name>
<dbReference type="Gene3D" id="2.30.180.10">
    <property type="entry name" value="FAS1 domain"/>
    <property type="match status" value="1"/>
</dbReference>